<keyword evidence="3" id="KW-1185">Reference proteome</keyword>
<feature type="domain" description="Aminoglycoside phosphotransferase" evidence="1">
    <location>
        <begin position="38"/>
        <end position="251"/>
    </location>
</feature>
<reference evidence="2 3" key="1">
    <citation type="submission" date="2024-08" db="EMBL/GenBank/DDBJ databases">
        <title>Pantoea ronii - a newly identified human opportunistic pathogen.</title>
        <authorList>
            <person name="Keidar-Friedman D."/>
            <person name="Sorek N."/>
            <person name="Leshin-Carmel D."/>
            <person name="Tsur A."/>
            <person name="Amsalem M."/>
            <person name="Tolkach D."/>
            <person name="Brosh-Nissimov T."/>
        </authorList>
    </citation>
    <scope>NUCLEOTIDE SEQUENCE [LARGE SCALE GENOMIC DNA]</scope>
    <source>
        <strain evidence="2 3">AA23256</strain>
    </source>
</reference>
<comment type="caution">
    <text evidence="2">The sequence shown here is derived from an EMBL/GenBank/DDBJ whole genome shotgun (WGS) entry which is preliminary data.</text>
</comment>
<evidence type="ECO:0000313" key="2">
    <source>
        <dbReference type="EMBL" id="MFH8134002.1"/>
    </source>
</evidence>
<protein>
    <submittedName>
        <fullName evidence="2">YcbJ family phosphotransferase</fullName>
    </submittedName>
</protein>
<accession>A0ABW7PUU6</accession>
<dbReference type="EMBL" id="JBGFSN010000004">
    <property type="protein sequence ID" value="MFH8134002.1"/>
    <property type="molecule type" value="Genomic_DNA"/>
</dbReference>
<evidence type="ECO:0000313" key="3">
    <source>
        <dbReference type="Proteomes" id="UP001611251"/>
    </source>
</evidence>
<dbReference type="RefSeq" id="WP_397213427.1">
    <property type="nucleotide sequence ID" value="NZ_JBGFSN010000004.1"/>
</dbReference>
<proteinExistence type="predicted"/>
<dbReference type="Pfam" id="PF01636">
    <property type="entry name" value="APH"/>
    <property type="match status" value="1"/>
</dbReference>
<sequence>MEQLKSELTLVLGETVSRLETLSEQPFSHLYALYDRHGDAMPLVAKYFRHKGRAALEAKKLAMLGHDGVIKVPVVYGLVLSQQKPPHEVLLMERMGGVSAEAPARNAVRWEALCKEIVEGLLGWHRIDSHGLAGSIDSIQENLWPAWFQQRVEVLWSTLGYLRPPFFTLEDRQILFRCRQQLPRLFRNFRDPAVLIHGNLRLSAILKDPHSDRLLAMTQPGNVLWAPREYELFRLSDSGAEASLLHHYLQRAPVDEGFLWRRWVYQLWDCVESLVHSGEFDRPRFNQAREQLLPWLG</sequence>
<dbReference type="SUPFAM" id="SSF56112">
    <property type="entry name" value="Protein kinase-like (PK-like)"/>
    <property type="match status" value="1"/>
</dbReference>
<dbReference type="InterPro" id="IPR002575">
    <property type="entry name" value="Aminoglycoside_PTrfase"/>
</dbReference>
<organism evidence="2 3">
    <name type="scientific">Pantoea osteomyelitidis</name>
    <dbReference type="NCBI Taxonomy" id="3230026"/>
    <lineage>
        <taxon>Bacteria</taxon>
        <taxon>Pseudomonadati</taxon>
        <taxon>Pseudomonadota</taxon>
        <taxon>Gammaproteobacteria</taxon>
        <taxon>Enterobacterales</taxon>
        <taxon>Erwiniaceae</taxon>
        <taxon>Pantoea</taxon>
    </lineage>
</organism>
<dbReference type="Proteomes" id="UP001611251">
    <property type="component" value="Unassembled WGS sequence"/>
</dbReference>
<dbReference type="InterPro" id="IPR011009">
    <property type="entry name" value="Kinase-like_dom_sf"/>
</dbReference>
<dbReference type="Gene3D" id="3.90.1200.10">
    <property type="match status" value="1"/>
</dbReference>
<evidence type="ECO:0000259" key="1">
    <source>
        <dbReference type="Pfam" id="PF01636"/>
    </source>
</evidence>
<name>A0ABW7PUU6_9GAMM</name>
<gene>
    <name evidence="2" type="ORF">ABU178_07410</name>
</gene>
<dbReference type="NCBIfam" id="NF007890">
    <property type="entry name" value="PRK10593.1"/>
    <property type="match status" value="1"/>
</dbReference>